<dbReference type="Pfam" id="PF02171">
    <property type="entry name" value="Piwi"/>
    <property type="match status" value="1"/>
</dbReference>
<dbReference type="OrthoDB" id="10252740at2759"/>
<dbReference type="PROSITE" id="PS50822">
    <property type="entry name" value="PIWI"/>
    <property type="match status" value="1"/>
</dbReference>
<dbReference type="SMART" id="SM00950">
    <property type="entry name" value="Piwi"/>
    <property type="match status" value="1"/>
</dbReference>
<feature type="compositionally biased region" description="Basic and acidic residues" evidence="1">
    <location>
        <begin position="747"/>
        <end position="760"/>
    </location>
</feature>
<feature type="region of interest" description="Disordered" evidence="1">
    <location>
        <begin position="747"/>
        <end position="772"/>
    </location>
</feature>
<dbReference type="InParanoid" id="A0A1V8T5C6"/>
<sequence>MELPSRTKTPPAPATPNFVFKPMHANKLKQLQAETKLPNTKYAAYTDHKMDARFMKGKSDSSVITNYVAIDAIPSKLYEYSIAYADIPIPSSTPSDTATFREITQASQKRLIFRALRELNGSPLHAKVDWATDYVLLWSLTELSPASVIDLSYVKQGGSTLTVPSVTFTLQSTYDFAGVGEGGSKALNKKIAGLPTDKRNPMRIITALNALFGQHVKNAVGDDALVQVGTNKFYVPGSYTDIGEIHVLRGYFSSVAPLNGYGDAEKYLCGRTVRITYERPVDNTNPNRNAEEFRRKTIASFGLPPNKQTFVVGDKTYTVKQWFEEQGARDISSEFGCPFTKKLNGAHMVEMHKIALRHPGANHASLAEEGLPIMGLRGSTSGEKLKSDLGIVTGKGLLQVTIKRLLTPVPTYQSEQKEPAAKVHYASWNLSRKQFISARGPKDGVVRVLDLRCDTPQNLVPREADNLGEELRLCLGTLGMKSYKSVSVHAPKTGMPNMLPGQQFVTDQHDIYTEWLKHVLPNFASGDTATTLPIVLVLLDSNNAHFYGFLKTIMETKLGVATICAVKEKVKGAKLIQYWANVALKFNIKAGGVNHTVMQGTSSCFSRLLDSSIMVMGADLAHNDGIKPSVAALVGTIGTDFTTMLGSARLQPAREEIINAADMRAMATERIRAYHKQMGTLPRRVLYYRDGVDQGRYKDVNDEAIEIDKAYIAYKKTMKQPDMRAPAKLSITMIVVGKRHNTRFFAPDDKATYPADEKSKTPPPVSKEGSPLNGKVSPGFVVETGITQPPGQKATFALSDFFLQSHCALAGTARSAHYVVVRNDPNLSLNILQDLSHAFCYSYARATKGVSYCAPAYYADRLCDRVIKYLRTWCDENDGAVSAWEKNDEEIEMSIEDGEKAFKMRIRDEVQNHEGWHHDRKGRPGPWMSRLDEVMFWL</sequence>
<dbReference type="STRING" id="1507870.A0A1V8T5C6"/>
<dbReference type="GO" id="GO:0003676">
    <property type="term" value="F:nucleic acid binding"/>
    <property type="evidence" value="ECO:0007669"/>
    <property type="project" value="InterPro"/>
</dbReference>
<protein>
    <recommendedName>
        <fullName evidence="2">Piwi domain-containing protein</fullName>
    </recommendedName>
</protein>
<evidence type="ECO:0000259" key="2">
    <source>
        <dbReference type="PROSITE" id="PS50822"/>
    </source>
</evidence>
<comment type="caution">
    <text evidence="3">The sequence shown here is derived from an EMBL/GenBank/DDBJ whole genome shotgun (WGS) entry which is preliminary data.</text>
</comment>
<evidence type="ECO:0000313" key="3">
    <source>
        <dbReference type="EMBL" id="OQO06509.1"/>
    </source>
</evidence>
<dbReference type="Gene3D" id="3.40.50.2300">
    <property type="match status" value="1"/>
</dbReference>
<dbReference type="InterPro" id="IPR003165">
    <property type="entry name" value="Piwi"/>
</dbReference>
<dbReference type="InterPro" id="IPR036397">
    <property type="entry name" value="RNaseH_sf"/>
</dbReference>
<dbReference type="Proteomes" id="UP000192596">
    <property type="component" value="Unassembled WGS sequence"/>
</dbReference>
<dbReference type="EMBL" id="NAJO01000016">
    <property type="protein sequence ID" value="OQO06509.1"/>
    <property type="molecule type" value="Genomic_DNA"/>
</dbReference>
<organism evidence="3 4">
    <name type="scientific">Cryoendolithus antarcticus</name>
    <dbReference type="NCBI Taxonomy" id="1507870"/>
    <lineage>
        <taxon>Eukaryota</taxon>
        <taxon>Fungi</taxon>
        <taxon>Dikarya</taxon>
        <taxon>Ascomycota</taxon>
        <taxon>Pezizomycotina</taxon>
        <taxon>Dothideomycetes</taxon>
        <taxon>Dothideomycetidae</taxon>
        <taxon>Cladosporiales</taxon>
        <taxon>Cladosporiaceae</taxon>
        <taxon>Cryoendolithus</taxon>
    </lineage>
</organism>
<dbReference type="Gene3D" id="3.30.420.10">
    <property type="entry name" value="Ribonuclease H-like superfamily/Ribonuclease H"/>
    <property type="match status" value="1"/>
</dbReference>
<dbReference type="AlphaFoldDB" id="A0A1V8T5C6"/>
<name>A0A1V8T5C6_9PEZI</name>
<dbReference type="SUPFAM" id="SSF53098">
    <property type="entry name" value="Ribonuclease H-like"/>
    <property type="match status" value="1"/>
</dbReference>
<accession>A0A1V8T5C6</accession>
<feature type="domain" description="Piwi" evidence="2">
    <location>
        <begin position="534"/>
        <end position="871"/>
    </location>
</feature>
<evidence type="ECO:0000313" key="4">
    <source>
        <dbReference type="Proteomes" id="UP000192596"/>
    </source>
</evidence>
<dbReference type="PANTHER" id="PTHR22891">
    <property type="entry name" value="EUKARYOTIC TRANSLATION INITIATION FACTOR 2C"/>
    <property type="match status" value="1"/>
</dbReference>
<gene>
    <name evidence="3" type="ORF">B0A48_08292</name>
</gene>
<keyword evidence="4" id="KW-1185">Reference proteome</keyword>
<evidence type="ECO:0000256" key="1">
    <source>
        <dbReference type="SAM" id="MobiDB-lite"/>
    </source>
</evidence>
<proteinExistence type="predicted"/>
<reference evidence="4" key="1">
    <citation type="submission" date="2017-03" db="EMBL/GenBank/DDBJ databases">
        <title>Genomes of endolithic fungi from Antarctica.</title>
        <authorList>
            <person name="Coleine C."/>
            <person name="Masonjones S."/>
            <person name="Stajich J.E."/>
        </authorList>
    </citation>
    <scope>NUCLEOTIDE SEQUENCE [LARGE SCALE GENOMIC DNA]</scope>
    <source>
        <strain evidence="4">CCFEE 5527</strain>
    </source>
</reference>
<dbReference type="InterPro" id="IPR012337">
    <property type="entry name" value="RNaseH-like_sf"/>
</dbReference>